<accession>M5C426</accession>
<dbReference type="HOGENOM" id="CLU_2623720_0_0_1"/>
<dbReference type="InterPro" id="IPR011989">
    <property type="entry name" value="ARM-like"/>
</dbReference>
<dbReference type="SUPFAM" id="SSF48371">
    <property type="entry name" value="ARM repeat"/>
    <property type="match status" value="1"/>
</dbReference>
<dbReference type="GO" id="GO:0006886">
    <property type="term" value="P:intracellular protein transport"/>
    <property type="evidence" value="ECO:0007669"/>
    <property type="project" value="InterPro"/>
</dbReference>
<dbReference type="PROSITE" id="PS50166">
    <property type="entry name" value="IMPORTIN_B_NT"/>
    <property type="match status" value="1"/>
</dbReference>
<evidence type="ECO:0000313" key="3">
    <source>
        <dbReference type="Proteomes" id="UP000012065"/>
    </source>
</evidence>
<sequence>MATLQDLYPALSAVAEALRSQPAQIKAMEAQLDQVLKVPHAYNAAQELASQKSIPEEVRQLALSRVKNMVVQSWRSKT</sequence>
<gene>
    <name evidence="2" type="ORF">BN14_04662</name>
</gene>
<dbReference type="GO" id="GO:0031267">
    <property type="term" value="F:small GTPase binding"/>
    <property type="evidence" value="ECO:0007669"/>
    <property type="project" value="InterPro"/>
</dbReference>
<proteinExistence type="predicted"/>
<dbReference type="Proteomes" id="UP000012065">
    <property type="component" value="Unassembled WGS sequence"/>
</dbReference>
<reference evidence="2 3" key="1">
    <citation type="journal article" date="2013" name="J. Biotechnol.">
        <title>Establishment and interpretation of the genome sequence of the phytopathogenic fungus Rhizoctonia solani AG1-IB isolate 7/3/14.</title>
        <authorList>
            <person name="Wibberg D.W."/>
            <person name="Jelonek L.J."/>
            <person name="Rupp O.R."/>
            <person name="Hennig M.H."/>
            <person name="Eikmeyer F.E."/>
            <person name="Goesmann A.G."/>
            <person name="Hartmann A.H."/>
            <person name="Borriss R.B."/>
            <person name="Grosch R.G."/>
            <person name="Puehler A.P."/>
            <person name="Schlueter A.S."/>
        </authorList>
    </citation>
    <scope>NUCLEOTIDE SEQUENCE [LARGE SCALE GENOMIC DNA]</scope>
    <source>
        <strain evidence="3">AG1-IB / isolate 7/3/14</strain>
    </source>
</reference>
<dbReference type="InterPro" id="IPR016024">
    <property type="entry name" value="ARM-type_fold"/>
</dbReference>
<dbReference type="InterPro" id="IPR001494">
    <property type="entry name" value="Importin-beta_N"/>
</dbReference>
<comment type="caution">
    <text evidence="2">The sequence shown here is derived from an EMBL/GenBank/DDBJ whole genome shotgun (WGS) entry which is preliminary data.</text>
</comment>
<feature type="domain" description="Importin N-terminal" evidence="1">
    <location>
        <begin position="28"/>
        <end position="78"/>
    </location>
</feature>
<dbReference type="Pfam" id="PF03810">
    <property type="entry name" value="IBN_N"/>
    <property type="match status" value="1"/>
</dbReference>
<dbReference type="Gene3D" id="1.25.10.10">
    <property type="entry name" value="Leucine-rich Repeat Variant"/>
    <property type="match status" value="1"/>
</dbReference>
<name>M5C426_THACB</name>
<dbReference type="EMBL" id="CAOJ01006742">
    <property type="protein sequence ID" value="CCO30632.1"/>
    <property type="molecule type" value="Genomic_DNA"/>
</dbReference>
<protein>
    <recommendedName>
        <fullName evidence="1">Importin N-terminal domain-containing protein</fullName>
    </recommendedName>
</protein>
<evidence type="ECO:0000259" key="1">
    <source>
        <dbReference type="PROSITE" id="PS50166"/>
    </source>
</evidence>
<organism evidence="2 3">
    <name type="scientific">Thanatephorus cucumeris (strain AG1-IB / isolate 7/3/14)</name>
    <name type="common">Lettuce bottom rot fungus</name>
    <name type="synonym">Rhizoctonia solani</name>
    <dbReference type="NCBI Taxonomy" id="1108050"/>
    <lineage>
        <taxon>Eukaryota</taxon>
        <taxon>Fungi</taxon>
        <taxon>Dikarya</taxon>
        <taxon>Basidiomycota</taxon>
        <taxon>Agaricomycotina</taxon>
        <taxon>Agaricomycetes</taxon>
        <taxon>Cantharellales</taxon>
        <taxon>Ceratobasidiaceae</taxon>
        <taxon>Rhizoctonia</taxon>
        <taxon>Rhizoctonia solani AG-1</taxon>
    </lineage>
</organism>
<evidence type="ECO:0000313" key="2">
    <source>
        <dbReference type="EMBL" id="CCO30632.1"/>
    </source>
</evidence>
<dbReference type="AlphaFoldDB" id="M5C426"/>